<organism evidence="4 5">
    <name type="scientific">Labeo rohita</name>
    <name type="common">Indian major carp</name>
    <name type="synonym">Cyprinus rohita</name>
    <dbReference type="NCBI Taxonomy" id="84645"/>
    <lineage>
        <taxon>Eukaryota</taxon>
        <taxon>Metazoa</taxon>
        <taxon>Chordata</taxon>
        <taxon>Craniata</taxon>
        <taxon>Vertebrata</taxon>
        <taxon>Euteleostomi</taxon>
        <taxon>Actinopterygii</taxon>
        <taxon>Neopterygii</taxon>
        <taxon>Teleostei</taxon>
        <taxon>Ostariophysi</taxon>
        <taxon>Cypriniformes</taxon>
        <taxon>Cyprinidae</taxon>
        <taxon>Labeoninae</taxon>
        <taxon>Labeonini</taxon>
        <taxon>Labeo</taxon>
    </lineage>
</organism>
<sequence>MSAPWAAYGRLISHYDSLVRSGSLQEDTQQRAALLQLEQLNQEMTDYTNIPILLLQPKDCLHNQPTSKLENNKSGVNLCSHEENASNAKEDKDVNDTEEVWVCMCLIEQCILSKQLQPVCVCGGGEWEERPDQALAGSQHSPLLSQDTPPIPRLRPVSALSQCLHCVCPLYRDWTTATSHNNELQRVLEVSEKSHAVIQERCASLLKQHSPHRKKSGGMRLQWAELHKEAFTTLRLIIFVFVLQKSLKPHPPHGYYIHGDVGIHKLKQSLPKRRIGKMTMYDPIFPVAMEIAEETCLLCFDEFQVVDIADAVILKQLFEGLFKCGVVVVATSNRPPEELYKNGLQRAAFVPFIGVLKWPSTVTLVQPVSVNSLGSLKSPSILPCVNLA</sequence>
<dbReference type="EMBL" id="JACTAM010000020">
    <property type="protein sequence ID" value="KAI2652058.1"/>
    <property type="molecule type" value="Genomic_DNA"/>
</dbReference>
<evidence type="ECO:0000313" key="5">
    <source>
        <dbReference type="Proteomes" id="UP000830375"/>
    </source>
</evidence>
<dbReference type="Pfam" id="PF03969">
    <property type="entry name" value="AFG1_ATPase"/>
    <property type="match status" value="1"/>
</dbReference>
<dbReference type="PANTHER" id="PTHR12169:SF19">
    <property type="entry name" value="LACTATION ELEVATED PROTEIN 1 HOMOLOG B-RELATED"/>
    <property type="match status" value="1"/>
</dbReference>
<proteinExistence type="inferred from homology"/>
<reference evidence="4 5" key="1">
    <citation type="submission" date="2022-01" db="EMBL/GenBank/DDBJ databases">
        <title>A high-quality chromosome-level genome assembly of rohu carp, Labeo rohita.</title>
        <authorList>
            <person name="Arick M.A. II"/>
            <person name="Hsu C.-Y."/>
            <person name="Magbanua Z."/>
            <person name="Pechanova O."/>
            <person name="Grover C."/>
            <person name="Miller E."/>
            <person name="Thrash A."/>
            <person name="Ezzel L."/>
            <person name="Alam S."/>
            <person name="Benzie J."/>
            <person name="Hamilton M."/>
            <person name="Karsi A."/>
            <person name="Lawrence M.L."/>
            <person name="Peterson D.G."/>
        </authorList>
    </citation>
    <scope>NUCLEOTIDE SEQUENCE [LARGE SCALE GENOMIC DNA]</scope>
    <source>
        <strain evidence="5">BAU-BD-2019</strain>
        <tissue evidence="4">Blood</tissue>
    </source>
</reference>
<keyword evidence="3" id="KW-0067">ATP-binding</keyword>
<accession>A0ABQ8LN15</accession>
<evidence type="ECO:0000256" key="3">
    <source>
        <dbReference type="ARBA" id="ARBA00022840"/>
    </source>
</evidence>
<protein>
    <submittedName>
        <fullName evidence="4">Uncharacterized protein</fullName>
    </submittedName>
</protein>
<gene>
    <name evidence="4" type="ORF">H4Q32_014886</name>
</gene>
<dbReference type="PANTHER" id="PTHR12169">
    <property type="entry name" value="ATPASE N2B"/>
    <property type="match status" value="1"/>
</dbReference>
<evidence type="ECO:0000313" key="4">
    <source>
        <dbReference type="EMBL" id="KAI2652058.1"/>
    </source>
</evidence>
<keyword evidence="5" id="KW-1185">Reference proteome</keyword>
<dbReference type="SUPFAM" id="SSF52540">
    <property type="entry name" value="P-loop containing nucleoside triphosphate hydrolases"/>
    <property type="match status" value="1"/>
</dbReference>
<dbReference type="Gene3D" id="3.40.50.300">
    <property type="entry name" value="P-loop containing nucleotide triphosphate hydrolases"/>
    <property type="match status" value="1"/>
</dbReference>
<evidence type="ECO:0000256" key="2">
    <source>
        <dbReference type="ARBA" id="ARBA00022741"/>
    </source>
</evidence>
<comment type="caution">
    <text evidence="4">The sequence shown here is derived from an EMBL/GenBank/DDBJ whole genome shotgun (WGS) entry which is preliminary data.</text>
</comment>
<dbReference type="InterPro" id="IPR027417">
    <property type="entry name" value="P-loop_NTPase"/>
</dbReference>
<evidence type="ECO:0000256" key="1">
    <source>
        <dbReference type="ARBA" id="ARBA00010322"/>
    </source>
</evidence>
<keyword evidence="2" id="KW-0547">Nucleotide-binding</keyword>
<dbReference type="InterPro" id="IPR005654">
    <property type="entry name" value="ATPase_AFG1-like"/>
</dbReference>
<dbReference type="Proteomes" id="UP000830375">
    <property type="component" value="Unassembled WGS sequence"/>
</dbReference>
<comment type="similarity">
    <text evidence="1">Belongs to the AFG1 ATPase family.</text>
</comment>
<name>A0ABQ8LN15_LABRO</name>